<feature type="transmembrane region" description="Helical" evidence="6">
    <location>
        <begin position="39"/>
        <end position="61"/>
    </location>
</feature>
<evidence type="ECO:0000256" key="3">
    <source>
        <dbReference type="ARBA" id="ARBA00022692"/>
    </source>
</evidence>
<comment type="subcellular location">
    <subcellularLocation>
        <location evidence="1">Membrane</location>
        <topology evidence="1">Multi-pass membrane protein</topology>
    </subcellularLocation>
</comment>
<feature type="transmembrane region" description="Helical" evidence="6">
    <location>
        <begin position="157"/>
        <end position="175"/>
    </location>
</feature>
<dbReference type="Proteomes" id="UP000733744">
    <property type="component" value="Unassembled WGS sequence"/>
</dbReference>
<feature type="transmembrane region" description="Helical" evidence="6">
    <location>
        <begin position="82"/>
        <end position="103"/>
    </location>
</feature>
<feature type="transmembrane region" description="Helical" evidence="6">
    <location>
        <begin position="238"/>
        <end position="255"/>
    </location>
</feature>
<dbReference type="InterPro" id="IPR000537">
    <property type="entry name" value="UbiA_prenyltransferase"/>
</dbReference>
<evidence type="ECO:0000313" key="7">
    <source>
        <dbReference type="EMBL" id="TRX01767.1"/>
    </source>
</evidence>
<dbReference type="CDD" id="cd13963">
    <property type="entry name" value="PT_UbiA_2"/>
    <property type="match status" value="1"/>
</dbReference>
<protein>
    <submittedName>
        <fullName evidence="7">UbiA family prenyltransferase</fullName>
    </submittedName>
</protein>
<comment type="caution">
    <text evidence="7">The sequence shown here is derived from an EMBL/GenBank/DDBJ whole genome shotgun (WGS) entry which is preliminary data.</text>
</comment>
<dbReference type="Pfam" id="PF01040">
    <property type="entry name" value="UbiA"/>
    <property type="match status" value="1"/>
</dbReference>
<keyword evidence="4 6" id="KW-1133">Transmembrane helix</keyword>
<evidence type="ECO:0000313" key="8">
    <source>
        <dbReference type="Proteomes" id="UP000733744"/>
    </source>
</evidence>
<dbReference type="EMBL" id="RYFG02000018">
    <property type="protein sequence ID" value="TRX01767.1"/>
    <property type="molecule type" value="Genomic_DNA"/>
</dbReference>
<gene>
    <name evidence="7" type="ORF">EKO24_003265</name>
</gene>
<evidence type="ECO:0000256" key="2">
    <source>
        <dbReference type="ARBA" id="ARBA00022475"/>
    </source>
</evidence>
<reference evidence="7 8" key="1">
    <citation type="journal article" date="2019" name="Antonie Van Leeuwenhoek">
        <title>Description of 'Ca. Methylobacter oryzae' KRF1, a novel species from the environmentally important Methylobacter clade 2.</title>
        <authorList>
            <person name="Khatri K."/>
            <person name="Mohite J.A."/>
            <person name="Pandit P.S."/>
            <person name="Bahulikar R."/>
            <person name="Rahalkar M.C."/>
        </authorList>
    </citation>
    <scope>NUCLEOTIDE SEQUENCE [LARGE SCALE GENOMIC DNA]</scope>
    <source>
        <strain evidence="7 8">KRF1</strain>
    </source>
</reference>
<feature type="transmembrane region" description="Helical" evidence="6">
    <location>
        <begin position="132"/>
        <end position="151"/>
    </location>
</feature>
<sequence length="297" mass="33534">MDISAWWHELRAHHWLKNLLLFVPAFAAHQFTDSNVWQALVQAFCSFSLCASAVYIINNLFDLESDKRHPRKCNRLFASGKAPLWQGAALAALLLCVSLVLAADVNGEFMSWLLLYFLLSNAYSWRLKRLILIDCLLLAFLYTLRVIAGAAAAKMMLSFWLLAFSVFLFLSLAFVKRYAELDAQLPDKSPKAYGRAYVLADAPLIQIMGIVSGYAATLILALYINSDAVVRLYRTPEIIWGNVPVMLFWISWMWMQTHRGHMHDDPLIFALTDKASLLSGLVFASILAIGANGWPLW</sequence>
<evidence type="ECO:0000256" key="1">
    <source>
        <dbReference type="ARBA" id="ARBA00004141"/>
    </source>
</evidence>
<dbReference type="InterPro" id="IPR044878">
    <property type="entry name" value="UbiA_sf"/>
</dbReference>
<keyword evidence="5 6" id="KW-0472">Membrane</keyword>
<organism evidence="7 8">
    <name type="scientific">Candidatus Methylobacter oryzae</name>
    <dbReference type="NCBI Taxonomy" id="2497749"/>
    <lineage>
        <taxon>Bacteria</taxon>
        <taxon>Pseudomonadati</taxon>
        <taxon>Pseudomonadota</taxon>
        <taxon>Gammaproteobacteria</taxon>
        <taxon>Methylococcales</taxon>
        <taxon>Methylococcaceae</taxon>
        <taxon>Methylobacter</taxon>
    </lineage>
</organism>
<dbReference type="RefSeq" id="WP_127028984.1">
    <property type="nucleotide sequence ID" value="NZ_RYFG02000018.1"/>
</dbReference>
<dbReference type="Gene3D" id="1.10.357.140">
    <property type="entry name" value="UbiA prenyltransferase"/>
    <property type="match status" value="1"/>
</dbReference>
<name>A0ABY3CEQ4_9GAMM</name>
<evidence type="ECO:0000256" key="4">
    <source>
        <dbReference type="ARBA" id="ARBA00022989"/>
    </source>
</evidence>
<proteinExistence type="predicted"/>
<feature type="transmembrane region" description="Helical" evidence="6">
    <location>
        <begin position="196"/>
        <end position="226"/>
    </location>
</feature>
<evidence type="ECO:0000256" key="6">
    <source>
        <dbReference type="SAM" id="Phobius"/>
    </source>
</evidence>
<dbReference type="NCBIfam" id="NF006088">
    <property type="entry name" value="PRK08238.1"/>
    <property type="match status" value="1"/>
</dbReference>
<accession>A0ABY3CEQ4</accession>
<evidence type="ECO:0000256" key="5">
    <source>
        <dbReference type="ARBA" id="ARBA00023136"/>
    </source>
</evidence>
<keyword evidence="3 6" id="KW-0812">Transmembrane</keyword>
<feature type="transmembrane region" description="Helical" evidence="6">
    <location>
        <begin position="275"/>
        <end position="294"/>
    </location>
</feature>
<keyword evidence="8" id="KW-1185">Reference proteome</keyword>
<keyword evidence="2" id="KW-1003">Cell membrane</keyword>